<organism evidence="2 3">
    <name type="scientific">Fragilariopsis cylindrus CCMP1102</name>
    <dbReference type="NCBI Taxonomy" id="635003"/>
    <lineage>
        <taxon>Eukaryota</taxon>
        <taxon>Sar</taxon>
        <taxon>Stramenopiles</taxon>
        <taxon>Ochrophyta</taxon>
        <taxon>Bacillariophyta</taxon>
        <taxon>Bacillariophyceae</taxon>
        <taxon>Bacillariophycidae</taxon>
        <taxon>Bacillariales</taxon>
        <taxon>Bacillariaceae</taxon>
        <taxon>Fragilariopsis</taxon>
    </lineage>
</organism>
<proteinExistence type="predicted"/>
<sequence length="180" mass="20557">MVTTTVTAASTEATRMDDDHDDVSATVIDEDTNNCADEFENCVTNRDCCGHIECITGDWQYTTDSTCLSERSRTLDIQTKGLKLNVNEIIILLKDYIYHHPSITISVPQEDEETFFSKIAYKYRHDIPKLIVKLERKYNIKDLMLLPNLMDDFIINNNDDEKKKKEQQSSSSSSSSSSEL</sequence>
<dbReference type="EMBL" id="KV784359">
    <property type="protein sequence ID" value="OEU15994.1"/>
    <property type="molecule type" value="Genomic_DNA"/>
</dbReference>
<evidence type="ECO:0000313" key="2">
    <source>
        <dbReference type="EMBL" id="OEU15994.1"/>
    </source>
</evidence>
<name>A0A1E7FCX9_9STRA</name>
<protein>
    <submittedName>
        <fullName evidence="2">Uncharacterized protein</fullName>
    </submittedName>
</protein>
<reference evidence="2 3" key="1">
    <citation type="submission" date="2016-09" db="EMBL/GenBank/DDBJ databases">
        <title>Extensive genetic diversity and differential bi-allelic expression allows diatom success in the polar Southern Ocean.</title>
        <authorList>
            <consortium name="DOE Joint Genome Institute"/>
            <person name="Mock T."/>
            <person name="Otillar R.P."/>
            <person name="Strauss J."/>
            <person name="Dupont C."/>
            <person name="Frickenhaus S."/>
            <person name="Maumus F."/>
            <person name="Mcmullan M."/>
            <person name="Sanges R."/>
            <person name="Schmutz J."/>
            <person name="Toseland A."/>
            <person name="Valas R."/>
            <person name="Veluchamy A."/>
            <person name="Ward B.J."/>
            <person name="Allen A."/>
            <person name="Barry K."/>
            <person name="Falciatore A."/>
            <person name="Ferrante M."/>
            <person name="Fortunato A.E."/>
            <person name="Gloeckner G."/>
            <person name="Gruber A."/>
            <person name="Hipkin R."/>
            <person name="Janech M."/>
            <person name="Kroth P."/>
            <person name="Leese F."/>
            <person name="Lindquist E."/>
            <person name="Lyon B.R."/>
            <person name="Martin J."/>
            <person name="Mayer C."/>
            <person name="Parker M."/>
            <person name="Quesneville H."/>
            <person name="Raymond J."/>
            <person name="Uhlig C."/>
            <person name="Valentin K.U."/>
            <person name="Worden A.Z."/>
            <person name="Armbrust E.V."/>
            <person name="Bowler C."/>
            <person name="Green B."/>
            <person name="Moulton V."/>
            <person name="Van Oosterhout C."/>
            <person name="Grigoriev I."/>
        </authorList>
    </citation>
    <scope>NUCLEOTIDE SEQUENCE [LARGE SCALE GENOMIC DNA]</scope>
    <source>
        <strain evidence="2 3">CCMP1102</strain>
    </source>
</reference>
<keyword evidence="3" id="KW-1185">Reference proteome</keyword>
<dbReference type="AlphaFoldDB" id="A0A1E7FCX9"/>
<dbReference type="InParanoid" id="A0A1E7FCX9"/>
<dbReference type="OrthoDB" id="51616at2759"/>
<feature type="region of interest" description="Disordered" evidence="1">
    <location>
        <begin position="160"/>
        <end position="180"/>
    </location>
</feature>
<gene>
    <name evidence="2" type="ORF">FRACYDRAFT_240693</name>
</gene>
<feature type="compositionally biased region" description="Low complexity" evidence="1">
    <location>
        <begin position="169"/>
        <end position="180"/>
    </location>
</feature>
<accession>A0A1E7FCX9</accession>
<evidence type="ECO:0000256" key="1">
    <source>
        <dbReference type="SAM" id="MobiDB-lite"/>
    </source>
</evidence>
<evidence type="ECO:0000313" key="3">
    <source>
        <dbReference type="Proteomes" id="UP000095751"/>
    </source>
</evidence>
<dbReference type="KEGG" id="fcy:FRACYDRAFT_240693"/>
<dbReference type="Proteomes" id="UP000095751">
    <property type="component" value="Unassembled WGS sequence"/>
</dbReference>